<gene>
    <name evidence="1" type="ORF">C1H46_038248</name>
</gene>
<comment type="caution">
    <text evidence="1">The sequence shown here is derived from an EMBL/GenBank/DDBJ whole genome shotgun (WGS) entry which is preliminary data.</text>
</comment>
<protein>
    <submittedName>
        <fullName evidence="1">Uncharacterized protein</fullName>
    </submittedName>
</protein>
<proteinExistence type="predicted"/>
<accession>A0A540KPT2</accession>
<name>A0A540KPT2_MALBA</name>
<evidence type="ECO:0000313" key="2">
    <source>
        <dbReference type="Proteomes" id="UP000315295"/>
    </source>
</evidence>
<sequence>MTKQGKGISLLLVRETLIYVDLHLQRTGRPAKMLNPSSYLRGHSQQSLSKYSAFFPLDNTSANKLY</sequence>
<organism evidence="1 2">
    <name type="scientific">Malus baccata</name>
    <name type="common">Siberian crab apple</name>
    <name type="synonym">Pyrus baccata</name>
    <dbReference type="NCBI Taxonomy" id="106549"/>
    <lineage>
        <taxon>Eukaryota</taxon>
        <taxon>Viridiplantae</taxon>
        <taxon>Streptophyta</taxon>
        <taxon>Embryophyta</taxon>
        <taxon>Tracheophyta</taxon>
        <taxon>Spermatophyta</taxon>
        <taxon>Magnoliopsida</taxon>
        <taxon>eudicotyledons</taxon>
        <taxon>Gunneridae</taxon>
        <taxon>Pentapetalae</taxon>
        <taxon>rosids</taxon>
        <taxon>fabids</taxon>
        <taxon>Rosales</taxon>
        <taxon>Rosaceae</taxon>
        <taxon>Amygdaloideae</taxon>
        <taxon>Maleae</taxon>
        <taxon>Malus</taxon>
    </lineage>
</organism>
<dbReference type="Proteomes" id="UP000315295">
    <property type="component" value="Unassembled WGS sequence"/>
</dbReference>
<dbReference type="AlphaFoldDB" id="A0A540KPT2"/>
<reference evidence="1 2" key="1">
    <citation type="journal article" date="2019" name="G3 (Bethesda)">
        <title>Sequencing of a Wild Apple (Malus baccata) Genome Unravels the Differences Between Cultivated and Wild Apple Species Regarding Disease Resistance and Cold Tolerance.</title>
        <authorList>
            <person name="Chen X."/>
        </authorList>
    </citation>
    <scope>NUCLEOTIDE SEQUENCE [LARGE SCALE GENOMIC DNA]</scope>
    <source>
        <strain evidence="2">cv. Shandingzi</strain>
        <tissue evidence="1">Leaves</tissue>
    </source>
</reference>
<evidence type="ECO:0000313" key="1">
    <source>
        <dbReference type="EMBL" id="TQD76221.1"/>
    </source>
</evidence>
<keyword evidence="2" id="KW-1185">Reference proteome</keyword>
<dbReference type="EMBL" id="VIEB01001044">
    <property type="protein sequence ID" value="TQD76221.1"/>
    <property type="molecule type" value="Genomic_DNA"/>
</dbReference>